<reference evidence="4 5" key="1">
    <citation type="submission" date="2016-12" db="EMBL/GenBank/DDBJ databases">
        <authorList>
            <person name="Song W.-J."/>
            <person name="Kurnit D.M."/>
        </authorList>
    </citation>
    <scope>NUCLEOTIDE SEQUENCE [LARGE SCALE GENOMIC DNA]</scope>
    <source>
        <strain evidence="4 5">DSM 12503</strain>
    </source>
</reference>
<dbReference type="EMBL" id="FRFD01000003">
    <property type="protein sequence ID" value="SHO44681.1"/>
    <property type="molecule type" value="Genomic_DNA"/>
</dbReference>
<dbReference type="PANTHER" id="PTHR43479">
    <property type="entry name" value="ACREF/ENVCD OPERON REPRESSOR-RELATED"/>
    <property type="match status" value="1"/>
</dbReference>
<name>A0A1M7XZN3_9FIRM</name>
<organism evidence="4 5">
    <name type="scientific">Anaerocolumna xylanovorans DSM 12503</name>
    <dbReference type="NCBI Taxonomy" id="1121345"/>
    <lineage>
        <taxon>Bacteria</taxon>
        <taxon>Bacillati</taxon>
        <taxon>Bacillota</taxon>
        <taxon>Clostridia</taxon>
        <taxon>Lachnospirales</taxon>
        <taxon>Lachnospiraceae</taxon>
        <taxon>Anaerocolumna</taxon>
    </lineage>
</organism>
<evidence type="ECO:0000256" key="2">
    <source>
        <dbReference type="PROSITE-ProRule" id="PRU00335"/>
    </source>
</evidence>
<accession>A0A1M7XZN3</accession>
<evidence type="ECO:0000313" key="4">
    <source>
        <dbReference type="EMBL" id="SHO44681.1"/>
    </source>
</evidence>
<evidence type="ECO:0000256" key="1">
    <source>
        <dbReference type="ARBA" id="ARBA00023125"/>
    </source>
</evidence>
<proteinExistence type="predicted"/>
<dbReference type="STRING" id="1121345.SAMN02745217_00685"/>
<evidence type="ECO:0000259" key="3">
    <source>
        <dbReference type="PROSITE" id="PS50977"/>
    </source>
</evidence>
<dbReference type="PRINTS" id="PR00455">
    <property type="entry name" value="HTHTETR"/>
</dbReference>
<dbReference type="SUPFAM" id="SSF46689">
    <property type="entry name" value="Homeodomain-like"/>
    <property type="match status" value="1"/>
</dbReference>
<gene>
    <name evidence="4" type="ORF">SAMN02745217_00685</name>
</gene>
<evidence type="ECO:0000313" key="5">
    <source>
        <dbReference type="Proteomes" id="UP000184612"/>
    </source>
</evidence>
<dbReference type="Proteomes" id="UP000184612">
    <property type="component" value="Unassembled WGS sequence"/>
</dbReference>
<dbReference type="AlphaFoldDB" id="A0A1M7XZN3"/>
<dbReference type="InterPro" id="IPR050624">
    <property type="entry name" value="HTH-type_Tx_Regulator"/>
</dbReference>
<protein>
    <submittedName>
        <fullName evidence="4">Transcriptional regulator, TetR family</fullName>
    </submittedName>
</protein>
<keyword evidence="5" id="KW-1185">Reference proteome</keyword>
<dbReference type="Gene3D" id="1.10.357.10">
    <property type="entry name" value="Tetracycline Repressor, domain 2"/>
    <property type="match status" value="1"/>
</dbReference>
<dbReference type="PANTHER" id="PTHR43479:SF11">
    <property type="entry name" value="ACREF_ENVCD OPERON REPRESSOR-RELATED"/>
    <property type="match status" value="1"/>
</dbReference>
<dbReference type="RefSeq" id="WP_073587366.1">
    <property type="nucleotide sequence ID" value="NZ_FRFD01000003.1"/>
</dbReference>
<keyword evidence="1 2" id="KW-0238">DNA-binding</keyword>
<dbReference type="PROSITE" id="PS50977">
    <property type="entry name" value="HTH_TETR_2"/>
    <property type="match status" value="1"/>
</dbReference>
<feature type="DNA-binding region" description="H-T-H motif" evidence="2">
    <location>
        <begin position="34"/>
        <end position="53"/>
    </location>
</feature>
<dbReference type="InterPro" id="IPR001647">
    <property type="entry name" value="HTH_TetR"/>
</dbReference>
<dbReference type="GO" id="GO:0003677">
    <property type="term" value="F:DNA binding"/>
    <property type="evidence" value="ECO:0007669"/>
    <property type="project" value="UniProtKB-UniRule"/>
</dbReference>
<sequence length="223" mass="26049">MPTVLSEEEKQKKEQIILENAKEMFDTSDFSTITMNALAKRCNMAKGTLFNYFPTKETLFAIILYKEYSEWRIRELEEIEKHDSFTKENYKEFVLDQTKYLLKYQKRLIRLASMKRAIINKNIAPEVLAEQIEGLDKTIHQLSLITEQKIDFLKEEEIYNLYMARHVIMTGAYNLATSPHNIENLAEINKNDLAVIETDATVLKMTGEYLNFYCCQTAENAMG</sequence>
<dbReference type="Pfam" id="PF00440">
    <property type="entry name" value="TetR_N"/>
    <property type="match status" value="1"/>
</dbReference>
<dbReference type="InterPro" id="IPR009057">
    <property type="entry name" value="Homeodomain-like_sf"/>
</dbReference>
<feature type="domain" description="HTH tetR-type" evidence="3">
    <location>
        <begin position="11"/>
        <end position="71"/>
    </location>
</feature>